<name>A0ABR0P1Z3_GOSAR</name>
<dbReference type="Proteomes" id="UP001358586">
    <property type="component" value="Chromosome 8"/>
</dbReference>
<evidence type="ECO:0000313" key="2">
    <source>
        <dbReference type="Proteomes" id="UP001358586"/>
    </source>
</evidence>
<evidence type="ECO:0000313" key="1">
    <source>
        <dbReference type="EMBL" id="KAK5811737.1"/>
    </source>
</evidence>
<gene>
    <name evidence="1" type="ORF">PVK06_027100</name>
</gene>
<dbReference type="EMBL" id="JARKNE010000008">
    <property type="protein sequence ID" value="KAK5811737.1"/>
    <property type="molecule type" value="Genomic_DNA"/>
</dbReference>
<accession>A0ABR0P1Z3</accession>
<reference evidence="1 2" key="1">
    <citation type="submission" date="2023-03" db="EMBL/GenBank/DDBJ databases">
        <title>WGS of Gossypium arboreum.</title>
        <authorList>
            <person name="Yu D."/>
        </authorList>
    </citation>
    <scope>NUCLEOTIDE SEQUENCE [LARGE SCALE GENOMIC DNA]</scope>
    <source>
        <tissue evidence="1">Leaf</tissue>
    </source>
</reference>
<protein>
    <submittedName>
        <fullName evidence="1">Uncharacterized protein</fullName>
    </submittedName>
</protein>
<organism evidence="1 2">
    <name type="scientific">Gossypium arboreum</name>
    <name type="common">Tree cotton</name>
    <name type="synonym">Gossypium nanking</name>
    <dbReference type="NCBI Taxonomy" id="29729"/>
    <lineage>
        <taxon>Eukaryota</taxon>
        <taxon>Viridiplantae</taxon>
        <taxon>Streptophyta</taxon>
        <taxon>Embryophyta</taxon>
        <taxon>Tracheophyta</taxon>
        <taxon>Spermatophyta</taxon>
        <taxon>Magnoliopsida</taxon>
        <taxon>eudicotyledons</taxon>
        <taxon>Gunneridae</taxon>
        <taxon>Pentapetalae</taxon>
        <taxon>rosids</taxon>
        <taxon>malvids</taxon>
        <taxon>Malvales</taxon>
        <taxon>Malvaceae</taxon>
        <taxon>Malvoideae</taxon>
        <taxon>Gossypium</taxon>
    </lineage>
</organism>
<comment type="caution">
    <text evidence="1">The sequence shown here is derived from an EMBL/GenBank/DDBJ whole genome shotgun (WGS) entry which is preliminary data.</text>
</comment>
<sequence length="100" mass="11877">MNRRHHWLQILLTFQTRTSKIFFLELQGKKFTQERGFEPSMVLGKEIWPLVRYHTWGYFSVTLKDPAIIPIVQEFYASFRGRGSSGDHTMLSGKWYSYEA</sequence>
<proteinExistence type="predicted"/>
<keyword evidence="2" id="KW-1185">Reference proteome</keyword>